<name>A0A0R2CR29_9LACO</name>
<sequence length="343" mass="38909">MVINLSYYDMQNYSLASSSVLNGNEQLEISIFGNNKQRCFYFIWGIISEGINYFGNLIGLTMEQKVIDSPLNFYVLYNIGDKARIYFSSDKAIRGISTVYFDGSVKQEQSSLNLMSGINFNDYVDINVNDIKEISNEIANADDKDLKTNSWIVSHNESLYLSIFNSTKSTVIRIIERGKKMQFNPIFKARDLTIDDKMVFGILQFDDDRLEFFNSFIKPIIENEFNLNVIKSGDIFDASSPSIMENIWVYINTSKFIICDLSGKNPNVFYELGIANTIGKPVITICDTDSFEKDYDGKLPFDISSNTTIFYKNTAVGAEKFKADLKATVKSVITGQPVIKRLS</sequence>
<proteinExistence type="predicted"/>
<reference evidence="1 2" key="1">
    <citation type="journal article" date="2015" name="Genome Announc.">
        <title>Expanding the biotechnology potential of lactobacilli through comparative genomics of 213 strains and associated genera.</title>
        <authorList>
            <person name="Sun Z."/>
            <person name="Harris H.M."/>
            <person name="McCann A."/>
            <person name="Guo C."/>
            <person name="Argimon S."/>
            <person name="Zhang W."/>
            <person name="Yang X."/>
            <person name="Jeffery I.B."/>
            <person name="Cooney J.C."/>
            <person name="Kagawa T.F."/>
            <person name="Liu W."/>
            <person name="Song Y."/>
            <person name="Salvetti E."/>
            <person name="Wrobel A."/>
            <person name="Rasinkangas P."/>
            <person name="Parkhill J."/>
            <person name="Rea M.C."/>
            <person name="O'Sullivan O."/>
            <person name="Ritari J."/>
            <person name="Douillard F.P."/>
            <person name="Paul Ross R."/>
            <person name="Yang R."/>
            <person name="Briner A.E."/>
            <person name="Felis G.E."/>
            <person name="de Vos W.M."/>
            <person name="Barrangou R."/>
            <person name="Klaenhammer T.R."/>
            <person name="Caufield P.W."/>
            <person name="Cui Y."/>
            <person name="Zhang H."/>
            <person name="O'Toole P.W."/>
        </authorList>
    </citation>
    <scope>NUCLEOTIDE SEQUENCE [LARGE SCALE GENOMIC DNA]</scope>
    <source>
        <strain evidence="1 2">DSM 24302</strain>
    </source>
</reference>
<protein>
    <recommendedName>
        <fullName evidence="3">Nucleoside 2-deoxyribosyltransferase</fullName>
    </recommendedName>
</protein>
<keyword evidence="2" id="KW-1185">Reference proteome</keyword>
<dbReference type="PATRIC" id="fig|1423802.4.peg.272"/>
<evidence type="ECO:0008006" key="3">
    <source>
        <dbReference type="Google" id="ProtNLM"/>
    </source>
</evidence>
<accession>A0A0R2CR29</accession>
<organism evidence="1 2">
    <name type="scientific">Lentilactobacillus senioris DSM 24302 = JCM 17472</name>
    <dbReference type="NCBI Taxonomy" id="1423802"/>
    <lineage>
        <taxon>Bacteria</taxon>
        <taxon>Bacillati</taxon>
        <taxon>Bacillota</taxon>
        <taxon>Bacilli</taxon>
        <taxon>Lactobacillales</taxon>
        <taxon>Lactobacillaceae</taxon>
        <taxon>Lentilactobacillus</taxon>
    </lineage>
</organism>
<gene>
    <name evidence="1" type="ORF">FC56_GL000265</name>
</gene>
<dbReference type="Proteomes" id="UP000051256">
    <property type="component" value="Unassembled WGS sequence"/>
</dbReference>
<dbReference type="AlphaFoldDB" id="A0A0R2CR29"/>
<evidence type="ECO:0000313" key="2">
    <source>
        <dbReference type="Proteomes" id="UP000051256"/>
    </source>
</evidence>
<dbReference type="EMBL" id="AYZR01000008">
    <property type="protein sequence ID" value="KRM93552.1"/>
    <property type="molecule type" value="Genomic_DNA"/>
</dbReference>
<comment type="caution">
    <text evidence="1">The sequence shown here is derived from an EMBL/GenBank/DDBJ whole genome shotgun (WGS) entry which is preliminary data.</text>
</comment>
<evidence type="ECO:0000313" key="1">
    <source>
        <dbReference type="EMBL" id="KRM93552.1"/>
    </source>
</evidence>